<dbReference type="SUPFAM" id="SSF48452">
    <property type="entry name" value="TPR-like"/>
    <property type="match status" value="1"/>
</dbReference>
<name>A0ABW3HN11_9BACL</name>
<evidence type="ECO:0000313" key="5">
    <source>
        <dbReference type="Proteomes" id="UP001596989"/>
    </source>
</evidence>
<dbReference type="InterPro" id="IPR011990">
    <property type="entry name" value="TPR-like_helical_dom_sf"/>
</dbReference>
<dbReference type="InterPro" id="IPR019734">
    <property type="entry name" value="TPR_rpt"/>
</dbReference>
<evidence type="ECO:0000256" key="1">
    <source>
        <dbReference type="ARBA" id="ARBA00022737"/>
    </source>
</evidence>
<dbReference type="PANTHER" id="PTHR44227">
    <property type="match status" value="1"/>
</dbReference>
<dbReference type="InterPro" id="IPR013105">
    <property type="entry name" value="TPR_2"/>
</dbReference>
<dbReference type="PROSITE" id="PS50005">
    <property type="entry name" value="TPR"/>
    <property type="match status" value="1"/>
</dbReference>
<protein>
    <submittedName>
        <fullName evidence="4">Tetratricopeptide repeat protein</fullName>
    </submittedName>
</protein>
<gene>
    <name evidence="4" type="ORF">ACFQ2I_05510</name>
</gene>
<proteinExistence type="predicted"/>
<dbReference type="RefSeq" id="WP_377562647.1">
    <property type="nucleotide sequence ID" value="NZ_JBHTJZ010000005.1"/>
</dbReference>
<accession>A0ABW3HN11</accession>
<organism evidence="4 5">
    <name type="scientific">Paenibacillus chungangensis</name>
    <dbReference type="NCBI Taxonomy" id="696535"/>
    <lineage>
        <taxon>Bacteria</taxon>
        <taxon>Bacillati</taxon>
        <taxon>Bacillota</taxon>
        <taxon>Bacilli</taxon>
        <taxon>Bacillales</taxon>
        <taxon>Paenibacillaceae</taxon>
        <taxon>Paenibacillus</taxon>
    </lineage>
</organism>
<evidence type="ECO:0000256" key="2">
    <source>
        <dbReference type="ARBA" id="ARBA00022803"/>
    </source>
</evidence>
<dbReference type="SMART" id="SM00028">
    <property type="entry name" value="TPR"/>
    <property type="match status" value="3"/>
</dbReference>
<keyword evidence="2 3" id="KW-0802">TPR repeat</keyword>
<comment type="caution">
    <text evidence="4">The sequence shown here is derived from an EMBL/GenBank/DDBJ whole genome shotgun (WGS) entry which is preliminary data.</text>
</comment>
<reference evidence="5" key="1">
    <citation type="journal article" date="2019" name="Int. J. Syst. Evol. Microbiol.">
        <title>The Global Catalogue of Microorganisms (GCM) 10K type strain sequencing project: providing services to taxonomists for standard genome sequencing and annotation.</title>
        <authorList>
            <consortium name="The Broad Institute Genomics Platform"/>
            <consortium name="The Broad Institute Genome Sequencing Center for Infectious Disease"/>
            <person name="Wu L."/>
            <person name="Ma J."/>
        </authorList>
    </citation>
    <scope>NUCLEOTIDE SEQUENCE [LARGE SCALE GENOMIC DNA]</scope>
    <source>
        <strain evidence="5">CCUG 59129</strain>
    </source>
</reference>
<dbReference type="InterPro" id="IPR052346">
    <property type="entry name" value="O-mannosyl-transferase_TMTC"/>
</dbReference>
<evidence type="ECO:0000256" key="3">
    <source>
        <dbReference type="PROSITE-ProRule" id="PRU00339"/>
    </source>
</evidence>
<dbReference type="EMBL" id="JBHTJZ010000005">
    <property type="protein sequence ID" value="MFD0958844.1"/>
    <property type="molecule type" value="Genomic_DNA"/>
</dbReference>
<dbReference type="PANTHER" id="PTHR44227:SF3">
    <property type="entry name" value="PROTEIN O-MANNOSYL-TRANSFERASE TMTC4"/>
    <property type="match status" value="1"/>
</dbReference>
<dbReference type="Proteomes" id="UP001596989">
    <property type="component" value="Unassembled WGS sequence"/>
</dbReference>
<evidence type="ECO:0000313" key="4">
    <source>
        <dbReference type="EMBL" id="MFD0958844.1"/>
    </source>
</evidence>
<sequence length="177" mass="20494">MDGESSVKKAFELILQNDFEGAIHWFEQAIAADPGNASYYHRCAVSCARSEKWQRAKVYADTAEQMEPDNEEYRYHAKVVQAKLFILEANHLLAAERPSWNEAEDLLMRAVSLDPICFEGYYTLALVYGELDRLDEAASNAREALRLDPQHAAARRLFADLNRKRRMQRNRTNNRRK</sequence>
<dbReference type="Pfam" id="PF07719">
    <property type="entry name" value="TPR_2"/>
    <property type="match status" value="1"/>
</dbReference>
<keyword evidence="1" id="KW-0677">Repeat</keyword>
<keyword evidence="5" id="KW-1185">Reference proteome</keyword>
<dbReference type="Pfam" id="PF13181">
    <property type="entry name" value="TPR_8"/>
    <property type="match status" value="1"/>
</dbReference>
<dbReference type="Gene3D" id="1.25.40.10">
    <property type="entry name" value="Tetratricopeptide repeat domain"/>
    <property type="match status" value="2"/>
</dbReference>
<feature type="repeat" description="TPR" evidence="3">
    <location>
        <begin position="118"/>
        <end position="151"/>
    </location>
</feature>